<evidence type="ECO:0000256" key="4">
    <source>
        <dbReference type="SAM" id="MobiDB-lite"/>
    </source>
</evidence>
<evidence type="ECO:0000313" key="6">
    <source>
        <dbReference type="EMBL" id="KAJ7746834.1"/>
    </source>
</evidence>
<feature type="compositionally biased region" description="Low complexity" evidence="4">
    <location>
        <begin position="568"/>
        <end position="583"/>
    </location>
</feature>
<feature type="compositionally biased region" description="Acidic residues" evidence="4">
    <location>
        <begin position="61"/>
        <end position="78"/>
    </location>
</feature>
<keyword evidence="1" id="KW-0479">Metal-binding</keyword>
<feature type="domain" description="RanBP2-type" evidence="5">
    <location>
        <begin position="754"/>
        <end position="779"/>
    </location>
</feature>
<feature type="compositionally biased region" description="Polar residues" evidence="4">
    <location>
        <begin position="161"/>
        <end position="175"/>
    </location>
</feature>
<comment type="caution">
    <text evidence="6">The sequence shown here is derived from an EMBL/GenBank/DDBJ whole genome shotgun (WGS) entry which is preliminary data.</text>
</comment>
<dbReference type="EMBL" id="JARJLG010000096">
    <property type="protein sequence ID" value="KAJ7746834.1"/>
    <property type="molecule type" value="Genomic_DNA"/>
</dbReference>
<reference evidence="6" key="1">
    <citation type="submission" date="2023-03" db="EMBL/GenBank/DDBJ databases">
        <title>Massive genome expansion in bonnet fungi (Mycena s.s.) driven by repeated elements and novel gene families across ecological guilds.</title>
        <authorList>
            <consortium name="Lawrence Berkeley National Laboratory"/>
            <person name="Harder C.B."/>
            <person name="Miyauchi S."/>
            <person name="Viragh M."/>
            <person name="Kuo A."/>
            <person name="Thoen E."/>
            <person name="Andreopoulos B."/>
            <person name="Lu D."/>
            <person name="Skrede I."/>
            <person name="Drula E."/>
            <person name="Henrissat B."/>
            <person name="Morin E."/>
            <person name="Kohler A."/>
            <person name="Barry K."/>
            <person name="LaButti K."/>
            <person name="Morin E."/>
            <person name="Salamov A."/>
            <person name="Lipzen A."/>
            <person name="Mereny Z."/>
            <person name="Hegedus B."/>
            <person name="Baldrian P."/>
            <person name="Stursova M."/>
            <person name="Weitz H."/>
            <person name="Taylor A."/>
            <person name="Grigoriev I.V."/>
            <person name="Nagy L.G."/>
            <person name="Martin F."/>
            <person name="Kauserud H."/>
        </authorList>
    </citation>
    <scope>NUCLEOTIDE SEQUENCE</scope>
    <source>
        <strain evidence="6">CBHHK188m</strain>
    </source>
</reference>
<dbReference type="InterPro" id="IPR001876">
    <property type="entry name" value="Znf_RanBP2"/>
</dbReference>
<name>A0AAD7N5U0_9AGAR</name>
<sequence length="835" mass="87163">MSGVVRSHPRRSAARSAASLPYARPKPTAAKKSPWSIATGLLNYLNPLRLRSNSRSLSPIDVDDDEEPQSDSQSDESPPESLSARGRQMAHNPTAPARPPMEQQVPSLLPDSSSPKKNLDTVAAFLEQRRGQTISPLEAEGLISLIHKSTPAEEKPEPFRFSTSASLPSTPTRGNSPADPNDIFTLGASSSTSVLGGSSPRKTLAKNPNGVYRWSGGGSARPSKNRYASPAFGTPSRATPERLVFRDSPAQSDASPKRRRLETPAATPPPVPRSAAPGPSPNRIAASQYFPFPLSNTRASSPISGSPGATASTTTPARSTIIKVQTAPANPSPLRQAWGGSPASSVSSNGSSPAQGTPTKAAALLSALIRDADAAAPPKSADVRNPYQSASPVSVRVTNTHPPEAASRKRVRATGRPAERKAREAKEKEEKAAKEEKEREEKEKKEKEKEALLPQAIIEATLPKGSKRSRPPAHFNASASLNSLAAPSVPAPRRSPRLEPQRIEADVDADTDAGEKDKEEREAGAPAAKRARLPAVIGNAVVNDSASNGAADAPKKDAEAAPAPAPAPASTTFSSASSASTPSGFNSNGFTLGNGTSALGVRLGPKPMATSSAPKEPSKLRYSFQPPPTPPPVADKPKDKNLFPMDPPPPPQPKAPAASKAAMTQDPKDVARAMARSSLPAFVFTVLTNAPRLDHSKARDAARRLDKGKLPTFDFTAPAPDKGKGRAHEAAPAREGFNWAAAGAPPPKPASAPGSWTCGTCMLLNGPDVKDKCTVCETARPGAVKAPVQAFNWAAAGAPPPKPANGPGPWTCGTCMLMNGPDVKDKCAVCDSARG</sequence>
<feature type="compositionally biased region" description="Basic and acidic residues" evidence="4">
    <location>
        <begin position="513"/>
        <end position="523"/>
    </location>
</feature>
<gene>
    <name evidence="6" type="ORF">DFH07DRAFT_923964</name>
</gene>
<accession>A0AAD7N5U0</accession>
<feature type="compositionally biased region" description="Basic and acidic residues" evidence="4">
    <location>
        <begin position="496"/>
        <end position="505"/>
    </location>
</feature>
<feature type="compositionally biased region" description="Low complexity" evidence="4">
    <location>
        <begin position="48"/>
        <end position="59"/>
    </location>
</feature>
<feature type="compositionally biased region" description="Polar residues" evidence="4">
    <location>
        <begin position="386"/>
        <end position="401"/>
    </location>
</feature>
<evidence type="ECO:0000256" key="1">
    <source>
        <dbReference type="ARBA" id="ARBA00022723"/>
    </source>
</evidence>
<protein>
    <recommendedName>
        <fullName evidence="5">RanBP2-type domain-containing protein</fullName>
    </recommendedName>
</protein>
<feature type="compositionally biased region" description="Low complexity" evidence="4">
    <location>
        <begin position="476"/>
        <end position="492"/>
    </location>
</feature>
<feature type="compositionally biased region" description="Low complexity" evidence="4">
    <location>
        <begin position="14"/>
        <end position="25"/>
    </location>
</feature>
<feature type="domain" description="RanBP2-type" evidence="5">
    <location>
        <begin position="808"/>
        <end position="833"/>
    </location>
</feature>
<feature type="compositionally biased region" description="Pro residues" evidence="4">
    <location>
        <begin position="625"/>
        <end position="634"/>
    </location>
</feature>
<feature type="compositionally biased region" description="Low complexity" evidence="4">
    <location>
        <begin position="339"/>
        <end position="356"/>
    </location>
</feature>
<keyword evidence="3" id="KW-0862">Zinc</keyword>
<evidence type="ECO:0000256" key="2">
    <source>
        <dbReference type="ARBA" id="ARBA00022771"/>
    </source>
</evidence>
<feature type="compositionally biased region" description="Pro residues" evidence="4">
    <location>
        <begin position="645"/>
        <end position="654"/>
    </location>
</feature>
<dbReference type="AlphaFoldDB" id="A0AAD7N5U0"/>
<proteinExistence type="predicted"/>
<organism evidence="6 7">
    <name type="scientific">Mycena maculata</name>
    <dbReference type="NCBI Taxonomy" id="230809"/>
    <lineage>
        <taxon>Eukaryota</taxon>
        <taxon>Fungi</taxon>
        <taxon>Dikarya</taxon>
        <taxon>Basidiomycota</taxon>
        <taxon>Agaricomycotina</taxon>
        <taxon>Agaricomycetes</taxon>
        <taxon>Agaricomycetidae</taxon>
        <taxon>Agaricales</taxon>
        <taxon>Marasmiineae</taxon>
        <taxon>Mycenaceae</taxon>
        <taxon>Mycena</taxon>
    </lineage>
</organism>
<dbReference type="SMART" id="SM00547">
    <property type="entry name" value="ZnF_RBZ"/>
    <property type="match status" value="2"/>
</dbReference>
<evidence type="ECO:0000256" key="3">
    <source>
        <dbReference type="ARBA" id="ARBA00022833"/>
    </source>
</evidence>
<feature type="compositionally biased region" description="Polar residues" evidence="4">
    <location>
        <begin position="584"/>
        <end position="597"/>
    </location>
</feature>
<dbReference type="Gene3D" id="4.10.1060.10">
    <property type="entry name" value="Zinc finger, RanBP2-type"/>
    <property type="match status" value="2"/>
</dbReference>
<keyword evidence="2" id="KW-0863">Zinc-finger</keyword>
<dbReference type="Proteomes" id="UP001215280">
    <property type="component" value="Unassembled WGS sequence"/>
</dbReference>
<feature type="region of interest" description="Disordered" evidence="4">
    <location>
        <begin position="48"/>
        <end position="124"/>
    </location>
</feature>
<feature type="region of interest" description="Disordered" evidence="4">
    <location>
        <begin position="1"/>
        <end position="36"/>
    </location>
</feature>
<feature type="region of interest" description="Disordered" evidence="4">
    <location>
        <begin position="148"/>
        <end position="670"/>
    </location>
</feature>
<feature type="compositionally biased region" description="Low complexity" evidence="4">
    <location>
        <begin position="303"/>
        <end position="322"/>
    </location>
</feature>
<feature type="compositionally biased region" description="Low complexity" evidence="4">
    <location>
        <begin position="106"/>
        <end position="115"/>
    </location>
</feature>
<dbReference type="GO" id="GO:0008270">
    <property type="term" value="F:zinc ion binding"/>
    <property type="evidence" value="ECO:0007669"/>
    <property type="project" value="UniProtKB-KW"/>
</dbReference>
<feature type="compositionally biased region" description="Basic and acidic residues" evidence="4">
    <location>
        <begin position="417"/>
        <end position="451"/>
    </location>
</feature>
<evidence type="ECO:0000259" key="5">
    <source>
        <dbReference type="SMART" id="SM00547"/>
    </source>
</evidence>
<feature type="compositionally biased region" description="Low complexity" evidence="4">
    <location>
        <begin position="185"/>
        <end position="199"/>
    </location>
</feature>
<evidence type="ECO:0000313" key="7">
    <source>
        <dbReference type="Proteomes" id="UP001215280"/>
    </source>
</evidence>
<keyword evidence="7" id="KW-1185">Reference proteome</keyword>